<evidence type="ECO:0000256" key="1">
    <source>
        <dbReference type="ARBA" id="ARBA00023002"/>
    </source>
</evidence>
<dbReference type="RefSeq" id="WP_132029672.1">
    <property type="nucleotide sequence ID" value="NZ_SMAI01000001.1"/>
</dbReference>
<dbReference type="AlphaFoldDB" id="A0A4R3M9K6"/>
<dbReference type="PANTHER" id="PTHR13847:SF287">
    <property type="entry name" value="FAD-DEPENDENT OXIDOREDUCTASE DOMAIN-CONTAINING PROTEIN 1"/>
    <property type="match status" value="1"/>
</dbReference>
<dbReference type="GO" id="GO:0005737">
    <property type="term" value="C:cytoplasm"/>
    <property type="evidence" value="ECO:0007669"/>
    <property type="project" value="TreeGrafter"/>
</dbReference>
<name>A0A4R3M9K6_9HYPH</name>
<accession>A0A4R3M9K6</accession>
<gene>
    <name evidence="3" type="ORF">EDC64_101584</name>
</gene>
<keyword evidence="1" id="KW-0560">Oxidoreductase</keyword>
<dbReference type="SUPFAM" id="SSF51905">
    <property type="entry name" value="FAD/NAD(P)-binding domain"/>
    <property type="match status" value="1"/>
</dbReference>
<comment type="caution">
    <text evidence="3">The sequence shown here is derived from an EMBL/GenBank/DDBJ whole genome shotgun (WGS) entry which is preliminary data.</text>
</comment>
<dbReference type="PANTHER" id="PTHR13847">
    <property type="entry name" value="SARCOSINE DEHYDROGENASE-RELATED"/>
    <property type="match status" value="1"/>
</dbReference>
<dbReference type="Gene3D" id="3.50.50.60">
    <property type="entry name" value="FAD/NAD(P)-binding domain"/>
    <property type="match status" value="1"/>
</dbReference>
<dbReference type="Gene3D" id="3.30.9.10">
    <property type="entry name" value="D-Amino Acid Oxidase, subunit A, domain 2"/>
    <property type="match status" value="1"/>
</dbReference>
<dbReference type="Proteomes" id="UP000294664">
    <property type="component" value="Unassembled WGS sequence"/>
</dbReference>
<dbReference type="Pfam" id="PF01266">
    <property type="entry name" value="DAO"/>
    <property type="match status" value="1"/>
</dbReference>
<evidence type="ECO:0000259" key="2">
    <source>
        <dbReference type="Pfam" id="PF01266"/>
    </source>
</evidence>
<dbReference type="InterPro" id="IPR036188">
    <property type="entry name" value="FAD/NAD-bd_sf"/>
</dbReference>
<dbReference type="OrthoDB" id="9806452at2"/>
<dbReference type="EMBL" id="SMAI01000001">
    <property type="protein sequence ID" value="TCT08065.1"/>
    <property type="molecule type" value="Genomic_DNA"/>
</dbReference>
<feature type="domain" description="FAD dependent oxidoreductase" evidence="2">
    <location>
        <begin position="6"/>
        <end position="361"/>
    </location>
</feature>
<keyword evidence="4" id="KW-1185">Reference proteome</keyword>
<proteinExistence type="predicted"/>
<reference evidence="3 4" key="1">
    <citation type="submission" date="2019-03" db="EMBL/GenBank/DDBJ databases">
        <title>Genomic Encyclopedia of Type Strains, Phase IV (KMG-IV): sequencing the most valuable type-strain genomes for metagenomic binning, comparative biology and taxonomic classification.</title>
        <authorList>
            <person name="Goeker M."/>
        </authorList>
    </citation>
    <scope>NUCLEOTIDE SEQUENCE [LARGE SCALE GENOMIC DNA]</scope>
    <source>
        <strain evidence="3 4">DSM 9035</strain>
    </source>
</reference>
<dbReference type="GO" id="GO:0016491">
    <property type="term" value="F:oxidoreductase activity"/>
    <property type="evidence" value="ECO:0007669"/>
    <property type="project" value="UniProtKB-KW"/>
</dbReference>
<protein>
    <submittedName>
        <fullName evidence="3">Glycine/D-amino acid oxidase-like deaminating enzyme</fullName>
    </submittedName>
</protein>
<sequence length="392" mass="41550">MDEAYDVVIVGGAVMGASVAYHLAADPAFSGRVLVLEQDPSYRFCASALSAGSIRQQYSSAINVAISRAGIAFLRDIGTLLEVEGERPEIGLTEGGYLFLASPAQVPAMRRSNALQRGLGADIALLTPDALAARFPWLDTDGIALGSLGLSGEGWFDGFSLMQAFRRKARALGVRFVQAQAVGFARDGERIAAVHTAAGARIGCGAVVIAAGTGAPALARAVGIDLPVHCRKRMVFTFTCADPVPDCPLLIEPSGVYVRPEGRGFLCGFSPPPEADPDCTDFEIDPTLFEDRIWPVLAARIPAFERIRPGRAWAGHYDLNIFDANAILGPAPQAPNLLLCSGFSGHGLQQAPAVGRGLAELLVHGRYRTLDLSPLGYTRLAQARPLTETQVV</sequence>
<organism evidence="3 4">
    <name type="scientific">Aquabacter spiritensis</name>
    <dbReference type="NCBI Taxonomy" id="933073"/>
    <lineage>
        <taxon>Bacteria</taxon>
        <taxon>Pseudomonadati</taxon>
        <taxon>Pseudomonadota</taxon>
        <taxon>Alphaproteobacteria</taxon>
        <taxon>Hyphomicrobiales</taxon>
        <taxon>Xanthobacteraceae</taxon>
        <taxon>Aquabacter</taxon>
    </lineage>
</organism>
<dbReference type="InterPro" id="IPR006076">
    <property type="entry name" value="FAD-dep_OxRdtase"/>
</dbReference>
<dbReference type="GO" id="GO:0032981">
    <property type="term" value="P:mitochondrial respiratory chain complex I assembly"/>
    <property type="evidence" value="ECO:0007669"/>
    <property type="project" value="TreeGrafter"/>
</dbReference>
<evidence type="ECO:0000313" key="3">
    <source>
        <dbReference type="EMBL" id="TCT08065.1"/>
    </source>
</evidence>
<evidence type="ECO:0000313" key="4">
    <source>
        <dbReference type="Proteomes" id="UP000294664"/>
    </source>
</evidence>